<reference evidence="1 2" key="1">
    <citation type="submission" date="2020-07" db="EMBL/GenBank/DDBJ databases">
        <title>MOT database genomes.</title>
        <authorList>
            <person name="Joseph S."/>
            <person name="Aduse-Opoku J."/>
            <person name="Hashim A."/>
            <person name="Wade W."/>
            <person name="Curtis M."/>
        </authorList>
    </citation>
    <scope>NUCLEOTIDE SEQUENCE [LARGE SCALE GENOMIC DNA]</scope>
    <source>
        <strain evidence="1 2">CIP 106318</strain>
    </source>
</reference>
<organism evidence="1 2">
    <name type="scientific">Gemelliphila palaticanis</name>
    <dbReference type="NCBI Taxonomy" id="81950"/>
    <lineage>
        <taxon>Bacteria</taxon>
        <taxon>Bacillati</taxon>
        <taxon>Bacillota</taxon>
        <taxon>Bacilli</taxon>
        <taxon>Bacillales</taxon>
        <taxon>Gemellaceae</taxon>
        <taxon>Gemelliphila</taxon>
    </lineage>
</organism>
<proteinExistence type="predicted"/>
<evidence type="ECO:0000313" key="1">
    <source>
        <dbReference type="EMBL" id="NYS48281.1"/>
    </source>
</evidence>
<keyword evidence="2" id="KW-1185">Reference proteome</keyword>
<name>A0ABX2T5Q6_9BACL</name>
<accession>A0ABX2T5Q6</accession>
<dbReference type="Proteomes" id="UP000531840">
    <property type="component" value="Unassembled WGS sequence"/>
</dbReference>
<feature type="non-terminal residue" evidence="1">
    <location>
        <position position="1"/>
    </location>
</feature>
<sequence length="72" mass="7755">KSAGVNTMAMTLNQLEQSTDSIGVRWDFHRSAALKVQIDRIKPKNGVGLFVQAKPGFHGPVTVAAAAIDFVF</sequence>
<evidence type="ECO:0008006" key="3">
    <source>
        <dbReference type="Google" id="ProtNLM"/>
    </source>
</evidence>
<evidence type="ECO:0000313" key="2">
    <source>
        <dbReference type="Proteomes" id="UP000531840"/>
    </source>
</evidence>
<protein>
    <recommendedName>
        <fullName evidence="3">Porin</fullName>
    </recommendedName>
</protein>
<dbReference type="EMBL" id="JACBYF010000174">
    <property type="protein sequence ID" value="NYS48281.1"/>
    <property type="molecule type" value="Genomic_DNA"/>
</dbReference>
<comment type="caution">
    <text evidence="1">The sequence shown here is derived from an EMBL/GenBank/DDBJ whole genome shotgun (WGS) entry which is preliminary data.</text>
</comment>
<gene>
    <name evidence="1" type="ORF">HZY85_08895</name>
</gene>